<protein>
    <submittedName>
        <fullName evidence="2">Alpha/beta hydrolase</fullName>
    </submittedName>
</protein>
<feature type="domain" description="AB hydrolase-1" evidence="1">
    <location>
        <begin position="4"/>
        <end position="105"/>
    </location>
</feature>
<reference evidence="2 3" key="1">
    <citation type="submission" date="2023-08" db="EMBL/GenBank/DDBJ databases">
        <title>Phytohabitans sansha sp. nov., isolated from marine sediment.</title>
        <authorList>
            <person name="Zhao Y."/>
            <person name="Yi K."/>
        </authorList>
    </citation>
    <scope>NUCLEOTIDE SEQUENCE [LARGE SCALE GENOMIC DNA]</scope>
    <source>
        <strain evidence="2 3">ZYX-F-186</strain>
    </source>
</reference>
<gene>
    <name evidence="2" type="ORF">RB614_28965</name>
</gene>
<dbReference type="Pfam" id="PF00561">
    <property type="entry name" value="Abhydrolase_1"/>
    <property type="match status" value="1"/>
</dbReference>
<dbReference type="PANTHER" id="PTHR43689">
    <property type="entry name" value="HYDROLASE"/>
    <property type="match status" value="1"/>
</dbReference>
<dbReference type="GO" id="GO:0016787">
    <property type="term" value="F:hydrolase activity"/>
    <property type="evidence" value="ECO:0007669"/>
    <property type="project" value="UniProtKB-KW"/>
</dbReference>
<comment type="caution">
    <text evidence="2">The sequence shown here is derived from an EMBL/GenBank/DDBJ whole genome shotgun (WGS) entry which is preliminary data.</text>
</comment>
<dbReference type="InterPro" id="IPR000073">
    <property type="entry name" value="AB_hydrolase_1"/>
</dbReference>
<dbReference type="PANTHER" id="PTHR43689:SF8">
    <property type="entry name" value="ALPHA_BETA-HYDROLASES SUPERFAMILY PROTEIN"/>
    <property type="match status" value="1"/>
</dbReference>
<proteinExistence type="predicted"/>
<evidence type="ECO:0000259" key="1">
    <source>
        <dbReference type="Pfam" id="PF00561"/>
    </source>
</evidence>
<dbReference type="SUPFAM" id="SSF53474">
    <property type="entry name" value="alpha/beta-Hydrolases"/>
    <property type="match status" value="1"/>
</dbReference>
<dbReference type="Gene3D" id="3.40.50.1820">
    <property type="entry name" value="alpha/beta hydrolase"/>
    <property type="match status" value="1"/>
</dbReference>
<keyword evidence="2" id="KW-0378">Hydrolase</keyword>
<dbReference type="Proteomes" id="UP001230908">
    <property type="component" value="Unassembled WGS sequence"/>
</dbReference>
<evidence type="ECO:0000313" key="3">
    <source>
        <dbReference type="Proteomes" id="UP001230908"/>
    </source>
</evidence>
<accession>A0ABU0ZNF7</accession>
<dbReference type="RefSeq" id="WP_308715840.1">
    <property type="nucleotide sequence ID" value="NZ_JAVHUY010000031.1"/>
</dbReference>
<keyword evidence="3" id="KW-1185">Reference proteome</keyword>
<organism evidence="2 3">
    <name type="scientific">Phytohabitans maris</name>
    <dbReference type="NCBI Taxonomy" id="3071409"/>
    <lineage>
        <taxon>Bacteria</taxon>
        <taxon>Bacillati</taxon>
        <taxon>Actinomycetota</taxon>
        <taxon>Actinomycetes</taxon>
        <taxon>Micromonosporales</taxon>
        <taxon>Micromonosporaceae</taxon>
    </lineage>
</organism>
<evidence type="ECO:0000313" key="2">
    <source>
        <dbReference type="EMBL" id="MDQ7908569.1"/>
    </source>
</evidence>
<dbReference type="InterPro" id="IPR029058">
    <property type="entry name" value="AB_hydrolase_fold"/>
</dbReference>
<dbReference type="EMBL" id="JAVHUY010000031">
    <property type="protein sequence ID" value="MDQ7908569.1"/>
    <property type="molecule type" value="Genomic_DNA"/>
</dbReference>
<sequence length="225" mass="22678">MKAPPVVLVHGFASSPAHNWGATGWLDLLAEDGRTAVPLTLPGHAPGAPTDPAAYADVPGQVAAHIAGLVDAIGFSAGAEVLLAVAAASPHRFRRLALLGAGPSMVEAAGDGSAVAAALLAPDEPDDAVARPLRRMAAALGHDPAALAAFIRRPRRPLGFAALARIACPVLVVIGDRDFVGPADPLVAALPDARLVVLPGLDHYGTTADPRAVEAVLRFLGGGDA</sequence>
<name>A0ABU0ZNF7_9ACTN</name>